<evidence type="ECO:0000313" key="4">
    <source>
        <dbReference type="EMBL" id="ECB0429282.1"/>
    </source>
</evidence>
<dbReference type="NCBIfam" id="TIGR01760">
    <property type="entry name" value="tape_meas_TP901"/>
    <property type="match status" value="1"/>
</dbReference>
<feature type="domain" description="Phage tail tape measure protein" evidence="3">
    <location>
        <begin position="87"/>
        <end position="284"/>
    </location>
</feature>
<keyword evidence="2" id="KW-1133">Transmembrane helix</keyword>
<organism evidence="4">
    <name type="scientific">Salmonella enterica subsp. enterica serovar Agbeni</name>
    <dbReference type="NCBI Taxonomy" id="1967642"/>
    <lineage>
        <taxon>Bacteria</taxon>
        <taxon>Pseudomonadati</taxon>
        <taxon>Pseudomonadota</taxon>
        <taxon>Gammaproteobacteria</taxon>
        <taxon>Enterobacterales</taxon>
        <taxon>Enterobacteriaceae</taxon>
        <taxon>Salmonella</taxon>
    </lineage>
</organism>
<feature type="region of interest" description="Disordered" evidence="1">
    <location>
        <begin position="531"/>
        <end position="550"/>
    </location>
</feature>
<evidence type="ECO:0000259" key="3">
    <source>
        <dbReference type="Pfam" id="PF10145"/>
    </source>
</evidence>
<comment type="caution">
    <text evidence="4">The sequence shown here is derived from an EMBL/GenBank/DDBJ whole genome shotgun (WGS) entry which is preliminary data.</text>
</comment>
<dbReference type="AlphaFoldDB" id="A0A5X8MT05"/>
<dbReference type="EMBL" id="AAHWHN010000029">
    <property type="protein sequence ID" value="ECB0429282.1"/>
    <property type="molecule type" value="Genomic_DNA"/>
</dbReference>
<proteinExistence type="predicted"/>
<name>A0A5X8MT05_SALET</name>
<dbReference type="InterPro" id="IPR010090">
    <property type="entry name" value="Phage_tape_meas"/>
</dbReference>
<protein>
    <submittedName>
        <fullName evidence="4">Phage tail tape measure protein</fullName>
    </submittedName>
</protein>
<evidence type="ECO:0000256" key="1">
    <source>
        <dbReference type="SAM" id="MobiDB-lite"/>
    </source>
</evidence>
<sequence length="597" mass="63228">MSDSFQLKAIITGVDKLSPILSKISKNAAKNIRGIVSAGARAGASLAGGLTMTGIAFAQQEDAMIGLKTAMMDSSGGVSENFKKISDLAVGLGNKLPGTTADFEDMMTTLTRQGIPVENILAGVGKAAAYMAVQMKMSPSEAAEQIAKLQDATKTLSKDMLELADATQRAYYMGVNLGESVQFYGAASPVLGMVSSSGVKAAKAFEPFNVMLNQAGMDGSAGGNAMRKIMQGMMNMKKMQQASSAGGVNMQFTSKGEFAGIDNMFAQLDKLKGLDTVHRMAALRKGWGDDSETLQALNTLITKGATGYKELQERMAKQASLNQRVEASLGTLKNMWDAATGSATNAAATIGSVFAPQIKKATEWIGELAVRFDKWAQENPDTIKTIAAVAAAIAGVGLALKAVNGVLILMNMNPVVLGIVAAAAAIAYLVVNWDKVVPAVKKMWNEFNEILSVIINGVKKFAQGVIKTISDMVQPVIDAIKKMWEKVQEHTPDFILKFFTDLDSKDGVSTPSLPPINASAPAVPTIPPLPDYTRSSSMPDYSKGENSDSKIDVTIKYENAPPGTRSTVQTAGPAKVVRHDVGYSSFSSQYAAAMSKQ</sequence>
<dbReference type="Pfam" id="PF10145">
    <property type="entry name" value="PhageMin_Tail"/>
    <property type="match status" value="1"/>
</dbReference>
<reference evidence="4" key="1">
    <citation type="submission" date="2019-01" db="EMBL/GenBank/DDBJ databases">
        <authorList>
            <person name="Ashton P.M."/>
            <person name="Dallman T."/>
            <person name="Nair S."/>
            <person name="De Pinna E."/>
            <person name="Peters T."/>
            <person name="Grant K."/>
        </authorList>
    </citation>
    <scope>NUCLEOTIDE SEQUENCE</scope>
    <source>
        <strain evidence="4">559803</strain>
    </source>
</reference>
<keyword evidence="2" id="KW-0812">Transmembrane</keyword>
<accession>A0A5X8MT05</accession>
<keyword evidence="2" id="KW-0472">Membrane</keyword>
<feature type="transmembrane region" description="Helical" evidence="2">
    <location>
        <begin position="386"/>
        <end position="409"/>
    </location>
</feature>
<evidence type="ECO:0000256" key="2">
    <source>
        <dbReference type="SAM" id="Phobius"/>
    </source>
</evidence>
<feature type="transmembrane region" description="Helical" evidence="2">
    <location>
        <begin position="415"/>
        <end position="433"/>
    </location>
</feature>
<gene>
    <name evidence="4" type="ORF">EUV16_21755</name>
</gene>